<dbReference type="AlphaFoldDB" id="A0AAV6XPG4"/>
<dbReference type="SUPFAM" id="SSF56672">
    <property type="entry name" value="DNA/RNA polymerases"/>
    <property type="match status" value="1"/>
</dbReference>
<dbReference type="InterPro" id="IPR050951">
    <property type="entry name" value="Retrovirus_Pol_polyprotein"/>
</dbReference>
<evidence type="ECO:0000256" key="1">
    <source>
        <dbReference type="ARBA" id="ARBA00004123"/>
    </source>
</evidence>
<dbReference type="Pfam" id="PF24626">
    <property type="entry name" value="SH3_Tf2-1"/>
    <property type="match status" value="1"/>
</dbReference>
<dbReference type="SUPFAM" id="SSF53098">
    <property type="entry name" value="Ribonuclease H-like"/>
    <property type="match status" value="1"/>
</dbReference>
<keyword evidence="3" id="KW-0511">Multifunctional enzyme</keyword>
<dbReference type="InterPro" id="IPR000953">
    <property type="entry name" value="Chromo/chromo_shadow_dom"/>
</dbReference>
<evidence type="ECO:0000259" key="4">
    <source>
        <dbReference type="PROSITE" id="PS50013"/>
    </source>
</evidence>
<dbReference type="GO" id="GO:0003676">
    <property type="term" value="F:nucleic acid binding"/>
    <property type="evidence" value="ECO:0007669"/>
    <property type="project" value="InterPro"/>
</dbReference>
<evidence type="ECO:0000256" key="3">
    <source>
        <dbReference type="ARBA" id="ARBA00023268"/>
    </source>
</evidence>
<dbReference type="Pfam" id="PF17919">
    <property type="entry name" value="RT_RNaseH_2"/>
    <property type="match status" value="1"/>
</dbReference>
<feature type="domain" description="Chromo" evidence="4">
    <location>
        <begin position="464"/>
        <end position="518"/>
    </location>
</feature>
<dbReference type="InterPro" id="IPR023779">
    <property type="entry name" value="Chromodomain_CS"/>
</dbReference>
<dbReference type="SMART" id="SM00298">
    <property type="entry name" value="CHROMO"/>
    <property type="match status" value="1"/>
</dbReference>
<evidence type="ECO:0000313" key="6">
    <source>
        <dbReference type="Proteomes" id="UP000826271"/>
    </source>
</evidence>
<evidence type="ECO:0000256" key="2">
    <source>
        <dbReference type="ARBA" id="ARBA00023242"/>
    </source>
</evidence>
<dbReference type="EMBL" id="WHWC01000006">
    <property type="protein sequence ID" value="KAG8381055.1"/>
    <property type="molecule type" value="Genomic_DNA"/>
</dbReference>
<dbReference type="PANTHER" id="PTHR37984">
    <property type="entry name" value="PROTEIN CBG26694"/>
    <property type="match status" value="1"/>
</dbReference>
<dbReference type="Gene3D" id="2.40.50.40">
    <property type="match status" value="1"/>
</dbReference>
<reference evidence="5" key="1">
    <citation type="submission" date="2019-10" db="EMBL/GenBank/DDBJ databases">
        <authorList>
            <person name="Zhang R."/>
            <person name="Pan Y."/>
            <person name="Wang J."/>
            <person name="Ma R."/>
            <person name="Yu S."/>
        </authorList>
    </citation>
    <scope>NUCLEOTIDE SEQUENCE</scope>
    <source>
        <strain evidence="5">LA-IB0</strain>
        <tissue evidence="5">Leaf</tissue>
    </source>
</reference>
<sequence>MPPQLPAKLPPRREVDHVIELEPAPLTDLLKKNKPWVWSEACQLAFEDLKAAVSEEPVLALPNFEKMFELHTDASDFAIGGVLMEEGHPIAFESRKLNETERRYTVQEKEMTAIVHCLRIWRHYLLGSRFVVKTDNVATSYFQTQKKLSPKQARWQDFLAEFDYVLEYKPRKANVVADALSRKVELAAISLAKGNVHEKIKEGLEHDPMAKELMRLAKEGKTRQFWVEDGLLYTKGRWLYVPKWGNLRKDLIKESEEAARAFFKNVVKYWGLPKSIISDRDPRFTGRLWTELFKLLGSQLSEATGKSPFELATGQQPLTPHTLAISFDSARCPGAAKMAKSWAEQSDLAKSFLEKARRKMKKWADSKRRHLEFNIGDKVLIKLIPQQFKAFRGMHKGLVRKYEGPYPVVAKVGKVSYRLDLPSTLKIHPVFHVSMLRPYQEDEEDPSRGTSHRAPPVVTKSFDKEIEEVLSHKVVRRRGVKPTTYYFIKWKGLPESEATWESQDDLWQFDPLGKMILQ</sequence>
<gene>
    <name evidence="5" type="ORF">BUALT_Bualt06G0082200</name>
</gene>
<evidence type="ECO:0000313" key="5">
    <source>
        <dbReference type="EMBL" id="KAG8381055.1"/>
    </source>
</evidence>
<dbReference type="InterPro" id="IPR041577">
    <property type="entry name" value="RT_RNaseH_2"/>
</dbReference>
<dbReference type="InterPro" id="IPR043502">
    <property type="entry name" value="DNA/RNA_pol_sf"/>
</dbReference>
<dbReference type="GO" id="GO:0005634">
    <property type="term" value="C:nucleus"/>
    <property type="evidence" value="ECO:0007669"/>
    <property type="project" value="UniProtKB-SubCell"/>
</dbReference>
<dbReference type="GO" id="GO:0003824">
    <property type="term" value="F:catalytic activity"/>
    <property type="evidence" value="ECO:0007669"/>
    <property type="project" value="UniProtKB-KW"/>
</dbReference>
<name>A0AAV6XPG4_9LAMI</name>
<protein>
    <recommendedName>
        <fullName evidence="4">Chromo domain-containing protein</fullName>
    </recommendedName>
</protein>
<dbReference type="InterPro" id="IPR056924">
    <property type="entry name" value="SH3_Tf2-1"/>
</dbReference>
<dbReference type="InterPro" id="IPR012337">
    <property type="entry name" value="RNaseH-like_sf"/>
</dbReference>
<keyword evidence="6" id="KW-1185">Reference proteome</keyword>
<dbReference type="SUPFAM" id="SSF54160">
    <property type="entry name" value="Chromo domain-like"/>
    <property type="match status" value="1"/>
</dbReference>
<dbReference type="Pfam" id="PF00385">
    <property type="entry name" value="Chromo"/>
    <property type="match status" value="1"/>
</dbReference>
<accession>A0AAV6XPG4</accession>
<keyword evidence="2" id="KW-0539">Nucleus</keyword>
<dbReference type="InterPro" id="IPR023780">
    <property type="entry name" value="Chromo_domain"/>
</dbReference>
<organism evidence="5 6">
    <name type="scientific">Buddleja alternifolia</name>
    <dbReference type="NCBI Taxonomy" id="168488"/>
    <lineage>
        <taxon>Eukaryota</taxon>
        <taxon>Viridiplantae</taxon>
        <taxon>Streptophyta</taxon>
        <taxon>Embryophyta</taxon>
        <taxon>Tracheophyta</taxon>
        <taxon>Spermatophyta</taxon>
        <taxon>Magnoliopsida</taxon>
        <taxon>eudicotyledons</taxon>
        <taxon>Gunneridae</taxon>
        <taxon>Pentapetalae</taxon>
        <taxon>asterids</taxon>
        <taxon>lamiids</taxon>
        <taxon>Lamiales</taxon>
        <taxon>Scrophulariaceae</taxon>
        <taxon>Buddlejeae</taxon>
        <taxon>Buddleja</taxon>
    </lineage>
</organism>
<dbReference type="PROSITE" id="PS50013">
    <property type="entry name" value="CHROMO_2"/>
    <property type="match status" value="1"/>
</dbReference>
<dbReference type="InterPro" id="IPR043128">
    <property type="entry name" value="Rev_trsase/Diguanyl_cyclase"/>
</dbReference>
<dbReference type="Gene3D" id="3.30.70.270">
    <property type="match status" value="1"/>
</dbReference>
<dbReference type="Gene3D" id="3.30.420.10">
    <property type="entry name" value="Ribonuclease H-like superfamily/Ribonuclease H"/>
    <property type="match status" value="2"/>
</dbReference>
<dbReference type="CDD" id="cd09274">
    <property type="entry name" value="RNase_HI_RT_Ty3"/>
    <property type="match status" value="1"/>
</dbReference>
<dbReference type="PROSITE" id="PS00598">
    <property type="entry name" value="CHROMO_1"/>
    <property type="match status" value="1"/>
</dbReference>
<comment type="caution">
    <text evidence="5">The sequence shown here is derived from an EMBL/GenBank/DDBJ whole genome shotgun (WGS) entry which is preliminary data.</text>
</comment>
<dbReference type="InterPro" id="IPR036397">
    <property type="entry name" value="RNaseH_sf"/>
</dbReference>
<proteinExistence type="predicted"/>
<dbReference type="InterPro" id="IPR016197">
    <property type="entry name" value="Chromo-like_dom_sf"/>
</dbReference>
<comment type="subcellular location">
    <subcellularLocation>
        <location evidence="1">Nucleus</location>
    </subcellularLocation>
</comment>
<dbReference type="Proteomes" id="UP000826271">
    <property type="component" value="Unassembled WGS sequence"/>
</dbReference>
<dbReference type="PANTHER" id="PTHR37984:SF5">
    <property type="entry name" value="PROTEIN NYNRIN-LIKE"/>
    <property type="match status" value="1"/>
</dbReference>